<evidence type="ECO:0000313" key="3">
    <source>
        <dbReference type="EMBL" id="PLS04332.1"/>
    </source>
</evidence>
<protein>
    <submittedName>
        <fullName evidence="3">Glycosyl transferase</fullName>
    </submittedName>
</protein>
<dbReference type="Gene3D" id="3.90.550.10">
    <property type="entry name" value="Spore Coat Polysaccharide Biosynthesis Protein SpsA, Chain A"/>
    <property type="match status" value="1"/>
</dbReference>
<gene>
    <name evidence="3" type="ORF">CVD27_11840</name>
</gene>
<evidence type="ECO:0000259" key="2">
    <source>
        <dbReference type="Pfam" id="PF00535"/>
    </source>
</evidence>
<dbReference type="PANTHER" id="PTHR22916">
    <property type="entry name" value="GLYCOSYLTRANSFERASE"/>
    <property type="match status" value="1"/>
</dbReference>
<dbReference type="SUPFAM" id="SSF53448">
    <property type="entry name" value="Nucleotide-diphospho-sugar transferases"/>
    <property type="match status" value="1"/>
</dbReference>
<keyword evidence="4" id="KW-1185">Reference proteome</keyword>
<dbReference type="EMBL" id="PGVE01000043">
    <property type="protein sequence ID" value="PLS04332.1"/>
    <property type="molecule type" value="Genomic_DNA"/>
</dbReference>
<sequence length="252" mass="29044">MMENQPLVSIITPVYKAEKFIAETIKSVQQQTYENWEMILVNDVSPDNSVKIINTFAEADSRIRLVNLEENSGAAVARNTAIKFSKGKYIAFLDSDDLWHPDKLMKQIRFMEKGNLPFSFTAYEIMEENGTRTGKIVHVPDNIDYDGLLKNTIIGCLTVVLNKETIGHIEMVNIRTRQDFVLWLDILKRGHLAYGLDETLAYYRKVEGSISNNKIKAAKRNWYVYRKIEKLSLLKSITSFTGYAYHAIKKHR</sequence>
<dbReference type="PANTHER" id="PTHR22916:SF3">
    <property type="entry name" value="UDP-GLCNAC:BETAGAL BETA-1,3-N-ACETYLGLUCOSAMINYLTRANSFERASE-LIKE PROTEIN 1"/>
    <property type="match status" value="1"/>
</dbReference>
<keyword evidence="3" id="KW-0808">Transferase</keyword>
<comment type="similarity">
    <text evidence="1">Belongs to the glycosyltransferase 2 family.</text>
</comment>
<organism evidence="3 4">
    <name type="scientific">Neobacillus cucumis</name>
    <dbReference type="NCBI Taxonomy" id="1740721"/>
    <lineage>
        <taxon>Bacteria</taxon>
        <taxon>Bacillati</taxon>
        <taxon>Bacillota</taxon>
        <taxon>Bacilli</taxon>
        <taxon>Bacillales</taxon>
        <taxon>Bacillaceae</taxon>
        <taxon>Neobacillus</taxon>
    </lineage>
</organism>
<reference evidence="3 4" key="1">
    <citation type="submission" date="2017-11" db="EMBL/GenBank/DDBJ databases">
        <title>Comparitive Functional Genomics of Dry Heat Resistant strains isolated from the Viking Spacecraft.</title>
        <authorList>
            <person name="Seuylemezian A."/>
            <person name="Cooper K."/>
            <person name="Vaishampayan P."/>
        </authorList>
    </citation>
    <scope>NUCLEOTIDE SEQUENCE [LARGE SCALE GENOMIC DNA]</scope>
    <source>
        <strain evidence="3 4">V32-6</strain>
    </source>
</reference>
<name>A0A2N5HFQ5_9BACI</name>
<accession>A0A2N5HFQ5</accession>
<comment type="caution">
    <text evidence="3">The sequence shown here is derived from an EMBL/GenBank/DDBJ whole genome shotgun (WGS) entry which is preliminary data.</text>
</comment>
<dbReference type="OrthoDB" id="9785185at2"/>
<dbReference type="Pfam" id="PF00535">
    <property type="entry name" value="Glycos_transf_2"/>
    <property type="match status" value="1"/>
</dbReference>
<dbReference type="Proteomes" id="UP000234950">
    <property type="component" value="Unassembled WGS sequence"/>
</dbReference>
<dbReference type="CDD" id="cd00761">
    <property type="entry name" value="Glyco_tranf_GTA_type"/>
    <property type="match status" value="1"/>
</dbReference>
<dbReference type="AlphaFoldDB" id="A0A2N5HFQ5"/>
<proteinExistence type="inferred from homology"/>
<dbReference type="GO" id="GO:0016758">
    <property type="term" value="F:hexosyltransferase activity"/>
    <property type="evidence" value="ECO:0007669"/>
    <property type="project" value="UniProtKB-ARBA"/>
</dbReference>
<dbReference type="FunFam" id="3.90.550.10:FF:000130">
    <property type="entry name" value="Family 2 glycosyl transferase"/>
    <property type="match status" value="1"/>
</dbReference>
<evidence type="ECO:0000256" key="1">
    <source>
        <dbReference type="ARBA" id="ARBA00006739"/>
    </source>
</evidence>
<dbReference type="RefSeq" id="WP_101648116.1">
    <property type="nucleotide sequence ID" value="NZ_PGVE01000043.1"/>
</dbReference>
<evidence type="ECO:0000313" key="4">
    <source>
        <dbReference type="Proteomes" id="UP000234950"/>
    </source>
</evidence>
<dbReference type="InterPro" id="IPR001173">
    <property type="entry name" value="Glyco_trans_2-like"/>
</dbReference>
<dbReference type="InterPro" id="IPR029044">
    <property type="entry name" value="Nucleotide-diphossugar_trans"/>
</dbReference>
<feature type="domain" description="Glycosyltransferase 2-like" evidence="2">
    <location>
        <begin position="9"/>
        <end position="116"/>
    </location>
</feature>